<keyword evidence="2" id="KW-1185">Reference proteome</keyword>
<organism evidence="1 2">
    <name type="scientific">Pisum sativum</name>
    <name type="common">Garden pea</name>
    <name type="synonym">Lathyrus oleraceus</name>
    <dbReference type="NCBI Taxonomy" id="3888"/>
    <lineage>
        <taxon>Eukaryota</taxon>
        <taxon>Viridiplantae</taxon>
        <taxon>Streptophyta</taxon>
        <taxon>Embryophyta</taxon>
        <taxon>Tracheophyta</taxon>
        <taxon>Spermatophyta</taxon>
        <taxon>Magnoliopsida</taxon>
        <taxon>eudicotyledons</taxon>
        <taxon>Gunneridae</taxon>
        <taxon>Pentapetalae</taxon>
        <taxon>rosids</taxon>
        <taxon>fabids</taxon>
        <taxon>Fabales</taxon>
        <taxon>Fabaceae</taxon>
        <taxon>Papilionoideae</taxon>
        <taxon>50 kb inversion clade</taxon>
        <taxon>NPAAA clade</taxon>
        <taxon>Hologalegina</taxon>
        <taxon>IRL clade</taxon>
        <taxon>Fabeae</taxon>
        <taxon>Lathyrus</taxon>
    </lineage>
</organism>
<comment type="caution">
    <text evidence="1">The sequence shown here is derived from an EMBL/GenBank/DDBJ whole genome shotgun (WGS) entry which is preliminary data.</text>
</comment>
<sequence>MLLRYSSLASETITRHRGYRSSPHTKKQSLKRSFLISLNELEKLNLKLQKQHNCIQDEHYVQTLLALHGLEEPALDFIHKLIAYDHMEGDPGLDGGKNVPLFPNMLNVVCSCIDNSSPDITIFQVLKYFLRLWLLGNSEYMASLCWKSSEFAIILL</sequence>
<dbReference type="EMBL" id="JAMSHJ010000007">
    <property type="protein sequence ID" value="KAI5384107.1"/>
    <property type="molecule type" value="Genomic_DNA"/>
</dbReference>
<gene>
    <name evidence="1" type="ORF">KIW84_071212</name>
</gene>
<reference evidence="1 2" key="1">
    <citation type="journal article" date="2022" name="Nat. Genet.">
        <title>Improved pea reference genome and pan-genome highlight genomic features and evolutionary characteristics.</title>
        <authorList>
            <person name="Yang T."/>
            <person name="Liu R."/>
            <person name="Luo Y."/>
            <person name="Hu S."/>
            <person name="Wang D."/>
            <person name="Wang C."/>
            <person name="Pandey M.K."/>
            <person name="Ge S."/>
            <person name="Xu Q."/>
            <person name="Li N."/>
            <person name="Li G."/>
            <person name="Huang Y."/>
            <person name="Saxena R.K."/>
            <person name="Ji Y."/>
            <person name="Li M."/>
            <person name="Yan X."/>
            <person name="He Y."/>
            <person name="Liu Y."/>
            <person name="Wang X."/>
            <person name="Xiang C."/>
            <person name="Varshney R.K."/>
            <person name="Ding H."/>
            <person name="Gao S."/>
            <person name="Zong X."/>
        </authorList>
    </citation>
    <scope>NUCLEOTIDE SEQUENCE [LARGE SCALE GENOMIC DNA]</scope>
    <source>
        <strain evidence="1 2">cv. Zhongwan 6</strain>
    </source>
</reference>
<evidence type="ECO:0000313" key="2">
    <source>
        <dbReference type="Proteomes" id="UP001058974"/>
    </source>
</evidence>
<name>A0A9D4VIS9_PEA</name>
<dbReference type="Gene3D" id="1.20.58.80">
    <property type="entry name" value="Phosphotransferase system, lactose/cellobiose-type IIA subunit"/>
    <property type="match status" value="1"/>
</dbReference>
<dbReference type="AlphaFoldDB" id="A0A9D4VIS9"/>
<protein>
    <submittedName>
        <fullName evidence="1">Uncharacterized protein</fullName>
    </submittedName>
</protein>
<dbReference type="Proteomes" id="UP001058974">
    <property type="component" value="Chromosome 7"/>
</dbReference>
<accession>A0A9D4VIS9</accession>
<evidence type="ECO:0000313" key="1">
    <source>
        <dbReference type="EMBL" id="KAI5384107.1"/>
    </source>
</evidence>
<proteinExistence type="predicted"/>
<dbReference type="Gramene" id="Psat07G0121200-T1">
    <property type="protein sequence ID" value="KAI5384107.1"/>
    <property type="gene ID" value="KIW84_071212"/>
</dbReference>